<evidence type="ECO:0000313" key="2">
    <source>
        <dbReference type="Proteomes" id="UP001177021"/>
    </source>
</evidence>
<comment type="caution">
    <text evidence="1">The sequence shown here is derived from an EMBL/GenBank/DDBJ whole genome shotgun (WGS) entry which is preliminary data.</text>
</comment>
<dbReference type="Proteomes" id="UP001177021">
    <property type="component" value="Unassembled WGS sequence"/>
</dbReference>
<evidence type="ECO:0000313" key="1">
    <source>
        <dbReference type="EMBL" id="CAJ2665035.1"/>
    </source>
</evidence>
<name>A0ACB0L8U9_TRIPR</name>
<reference evidence="1" key="1">
    <citation type="submission" date="2023-10" db="EMBL/GenBank/DDBJ databases">
        <authorList>
            <person name="Rodriguez Cubillos JULIANA M."/>
            <person name="De Vega J."/>
        </authorList>
    </citation>
    <scope>NUCLEOTIDE SEQUENCE</scope>
</reference>
<organism evidence="1 2">
    <name type="scientific">Trifolium pratense</name>
    <name type="common">Red clover</name>
    <dbReference type="NCBI Taxonomy" id="57577"/>
    <lineage>
        <taxon>Eukaryota</taxon>
        <taxon>Viridiplantae</taxon>
        <taxon>Streptophyta</taxon>
        <taxon>Embryophyta</taxon>
        <taxon>Tracheophyta</taxon>
        <taxon>Spermatophyta</taxon>
        <taxon>Magnoliopsida</taxon>
        <taxon>eudicotyledons</taxon>
        <taxon>Gunneridae</taxon>
        <taxon>Pentapetalae</taxon>
        <taxon>rosids</taxon>
        <taxon>fabids</taxon>
        <taxon>Fabales</taxon>
        <taxon>Fabaceae</taxon>
        <taxon>Papilionoideae</taxon>
        <taxon>50 kb inversion clade</taxon>
        <taxon>NPAAA clade</taxon>
        <taxon>Hologalegina</taxon>
        <taxon>IRL clade</taxon>
        <taxon>Trifolieae</taxon>
        <taxon>Trifolium</taxon>
    </lineage>
</organism>
<gene>
    <name evidence="1" type="ORF">MILVUS5_LOCUS30100</name>
</gene>
<keyword evidence="2" id="KW-1185">Reference proteome</keyword>
<sequence length="219" mass="24667">MDATIFMSSDFPSFESLQIQNHLFDLELEHPFIMDANSNHQLYGSLPSPTLLDSNVNEDACKIGSSTASCKPRVPAPEWKRYRGVRRRPWGKFAAEIRDPKKNGARVWLGTYKTEEEAGLAYDKAAFKMRGRKAKLNFPHLIGSDLPVEPMIVVEASEKSLQESNLDSSRGIIKKKKKKNLVDVLNRLANSKRELSGGFEMGLGIDNVHVHQWLNDSVL</sequence>
<dbReference type="EMBL" id="CASHSV030000409">
    <property type="protein sequence ID" value="CAJ2665035.1"/>
    <property type="molecule type" value="Genomic_DNA"/>
</dbReference>
<proteinExistence type="predicted"/>
<protein>
    <submittedName>
        <fullName evidence="1">Uncharacterized protein</fullName>
    </submittedName>
</protein>
<accession>A0ACB0L8U9</accession>